<proteinExistence type="predicted"/>
<keyword evidence="2" id="KW-1185">Reference proteome</keyword>
<gene>
    <name evidence="1" type="ORF">BDY19DRAFT_973513</name>
</gene>
<reference evidence="1" key="1">
    <citation type="journal article" date="2021" name="Environ. Microbiol.">
        <title>Gene family expansions and transcriptome signatures uncover fungal adaptations to wood decay.</title>
        <authorList>
            <person name="Hage H."/>
            <person name="Miyauchi S."/>
            <person name="Viragh M."/>
            <person name="Drula E."/>
            <person name="Min B."/>
            <person name="Chaduli D."/>
            <person name="Navarro D."/>
            <person name="Favel A."/>
            <person name="Norest M."/>
            <person name="Lesage-Meessen L."/>
            <person name="Balint B."/>
            <person name="Merenyi Z."/>
            <person name="de Eugenio L."/>
            <person name="Morin E."/>
            <person name="Martinez A.T."/>
            <person name="Baldrian P."/>
            <person name="Stursova M."/>
            <person name="Martinez M.J."/>
            <person name="Novotny C."/>
            <person name="Magnuson J.K."/>
            <person name="Spatafora J.W."/>
            <person name="Maurice S."/>
            <person name="Pangilinan J."/>
            <person name="Andreopoulos W."/>
            <person name="LaButti K."/>
            <person name="Hundley H."/>
            <person name="Na H."/>
            <person name="Kuo A."/>
            <person name="Barry K."/>
            <person name="Lipzen A."/>
            <person name="Henrissat B."/>
            <person name="Riley R."/>
            <person name="Ahrendt S."/>
            <person name="Nagy L.G."/>
            <person name="Grigoriev I.V."/>
            <person name="Martin F."/>
            <person name="Rosso M.N."/>
        </authorList>
    </citation>
    <scope>NUCLEOTIDE SEQUENCE</scope>
    <source>
        <strain evidence="1">CBS 384.51</strain>
    </source>
</reference>
<evidence type="ECO:0000313" key="1">
    <source>
        <dbReference type="EMBL" id="KAI0084184.1"/>
    </source>
</evidence>
<sequence>MSNVSQQLISGALSGFASGICLQPFDLLKTRMQQGDGSAVPAKHGQRILHVTREVIRTNGFSGLWRGTTATLLRNVPGVAMYFTGLTQLRTLMATSPYFASMQASSQHTHGSTLPKLSVQGNLLAGATARVAVGFVLNPFTVLKARYESNLYNYNSLWGAFRSLARGGPSELFLGFWPSAIRDAPYAGLFVVFYEIIKQETGKLLPSNSSVQAASVHSFAAASSGAIATLITHPFDVIKTKMQVRSEKRYHGVLQTSATIWKQRGIEGFFDGATLRLSRKVLSSMIGWVVYEGILIFIKGHNVKETRLKEAEAAS</sequence>
<comment type="caution">
    <text evidence="1">The sequence shown here is derived from an EMBL/GenBank/DDBJ whole genome shotgun (WGS) entry which is preliminary data.</text>
</comment>
<dbReference type="EMBL" id="MU274946">
    <property type="protein sequence ID" value="KAI0084184.1"/>
    <property type="molecule type" value="Genomic_DNA"/>
</dbReference>
<organism evidence="1 2">
    <name type="scientific">Irpex rosettiformis</name>
    <dbReference type="NCBI Taxonomy" id="378272"/>
    <lineage>
        <taxon>Eukaryota</taxon>
        <taxon>Fungi</taxon>
        <taxon>Dikarya</taxon>
        <taxon>Basidiomycota</taxon>
        <taxon>Agaricomycotina</taxon>
        <taxon>Agaricomycetes</taxon>
        <taxon>Polyporales</taxon>
        <taxon>Irpicaceae</taxon>
        <taxon>Irpex</taxon>
    </lineage>
</organism>
<accession>A0ACB8TQD9</accession>
<name>A0ACB8TQD9_9APHY</name>
<protein>
    <submittedName>
        <fullName evidence="1">Solute carrier family 25 member 38</fullName>
    </submittedName>
</protein>
<dbReference type="Proteomes" id="UP001055072">
    <property type="component" value="Unassembled WGS sequence"/>
</dbReference>
<evidence type="ECO:0000313" key="2">
    <source>
        <dbReference type="Proteomes" id="UP001055072"/>
    </source>
</evidence>